<gene>
    <name evidence="3" type="ORF">MA16_Dca006005</name>
    <name evidence="2" type="ORF">MA16_Dca021447</name>
</gene>
<dbReference type="Proteomes" id="UP000233837">
    <property type="component" value="Unassembled WGS sequence"/>
</dbReference>
<reference evidence="3 4" key="2">
    <citation type="journal article" date="2017" name="Nature">
        <title>The Apostasia genome and the evolution of orchids.</title>
        <authorList>
            <person name="Zhang G.Q."/>
            <person name="Liu K.W."/>
            <person name="Li Z."/>
            <person name="Lohaus R."/>
            <person name="Hsiao Y.Y."/>
            <person name="Niu S.C."/>
            <person name="Wang J.Y."/>
            <person name="Lin Y.C."/>
            <person name="Xu Q."/>
            <person name="Chen L.J."/>
            <person name="Yoshida K."/>
            <person name="Fujiwara S."/>
            <person name="Wang Z.W."/>
            <person name="Zhang Y.Q."/>
            <person name="Mitsuda N."/>
            <person name="Wang M."/>
            <person name="Liu G.H."/>
            <person name="Pecoraro L."/>
            <person name="Huang H.X."/>
            <person name="Xiao X.J."/>
            <person name="Lin M."/>
            <person name="Wu X.Y."/>
            <person name="Wu W.L."/>
            <person name="Chen Y.Y."/>
            <person name="Chang S.B."/>
            <person name="Sakamoto S."/>
            <person name="Ohme-Takagi M."/>
            <person name="Yagi M."/>
            <person name="Zeng S.J."/>
            <person name="Shen C.Y."/>
            <person name="Yeh C.M."/>
            <person name="Luo Y.B."/>
            <person name="Tsai W.C."/>
            <person name="Van de Peer Y."/>
            <person name="Liu Z.J."/>
        </authorList>
    </citation>
    <scope>NUCLEOTIDE SEQUENCE [LARGE SCALE GENOMIC DNA]</scope>
    <source>
        <tissue evidence="3">The whole plant</tissue>
    </source>
</reference>
<dbReference type="EMBL" id="KZ502564">
    <property type="protein sequence ID" value="PKU75958.1"/>
    <property type="molecule type" value="Genomic_DNA"/>
</dbReference>
<dbReference type="AlphaFoldDB" id="A0A2I0WJX0"/>
<feature type="transmembrane region" description="Helical" evidence="1">
    <location>
        <begin position="32"/>
        <end position="57"/>
    </location>
</feature>
<reference evidence="3" key="3">
    <citation type="submission" date="2017-11" db="EMBL/GenBank/DDBJ databases">
        <authorList>
            <person name="Han C.G."/>
        </authorList>
    </citation>
    <scope>NUCLEOTIDE SEQUENCE</scope>
    <source>
        <tissue evidence="3">The whole plant</tissue>
    </source>
</reference>
<sequence length="62" mass="7246">MKLSYGPLAPVVFVFLLQWMDCVSTCMLPSYPLLLQILVCKVVLLFYSFNIDSFIYFPNFQQ</sequence>
<dbReference type="EMBL" id="KZ502771">
    <property type="protein sequence ID" value="PKU73159.1"/>
    <property type="molecule type" value="Genomic_DNA"/>
</dbReference>
<evidence type="ECO:0000256" key="1">
    <source>
        <dbReference type="SAM" id="Phobius"/>
    </source>
</evidence>
<keyword evidence="1" id="KW-0812">Transmembrane</keyword>
<evidence type="ECO:0000313" key="2">
    <source>
        <dbReference type="EMBL" id="PKU73159.1"/>
    </source>
</evidence>
<protein>
    <submittedName>
        <fullName evidence="3">Uncharacterized protein</fullName>
    </submittedName>
</protein>
<reference evidence="3 4" key="1">
    <citation type="journal article" date="2016" name="Sci. Rep.">
        <title>The Dendrobium catenatum Lindl. genome sequence provides insights into polysaccharide synthase, floral development and adaptive evolution.</title>
        <authorList>
            <person name="Zhang G.Q."/>
            <person name="Xu Q."/>
            <person name="Bian C."/>
            <person name="Tsai W.C."/>
            <person name="Yeh C.M."/>
            <person name="Liu K.W."/>
            <person name="Yoshida K."/>
            <person name="Zhang L.S."/>
            <person name="Chang S.B."/>
            <person name="Chen F."/>
            <person name="Shi Y."/>
            <person name="Su Y.Y."/>
            <person name="Zhang Y.Q."/>
            <person name="Chen L.J."/>
            <person name="Yin Y."/>
            <person name="Lin M."/>
            <person name="Huang H."/>
            <person name="Deng H."/>
            <person name="Wang Z.W."/>
            <person name="Zhu S.L."/>
            <person name="Zhao X."/>
            <person name="Deng C."/>
            <person name="Niu S.C."/>
            <person name="Huang J."/>
            <person name="Wang M."/>
            <person name="Liu G.H."/>
            <person name="Yang H.J."/>
            <person name="Xiao X.J."/>
            <person name="Hsiao Y.Y."/>
            <person name="Wu W.L."/>
            <person name="Chen Y.Y."/>
            <person name="Mitsuda N."/>
            <person name="Ohme-Takagi M."/>
            <person name="Luo Y.B."/>
            <person name="Van de Peer Y."/>
            <person name="Liu Z.J."/>
        </authorList>
    </citation>
    <scope>NUCLEOTIDE SEQUENCE [LARGE SCALE GENOMIC DNA]</scope>
    <source>
        <tissue evidence="3">The whole plant</tissue>
    </source>
</reference>
<evidence type="ECO:0000313" key="4">
    <source>
        <dbReference type="Proteomes" id="UP000233837"/>
    </source>
</evidence>
<accession>A0A2I0WJX0</accession>
<proteinExistence type="predicted"/>
<keyword evidence="4" id="KW-1185">Reference proteome</keyword>
<organism evidence="3 4">
    <name type="scientific">Dendrobium catenatum</name>
    <dbReference type="NCBI Taxonomy" id="906689"/>
    <lineage>
        <taxon>Eukaryota</taxon>
        <taxon>Viridiplantae</taxon>
        <taxon>Streptophyta</taxon>
        <taxon>Embryophyta</taxon>
        <taxon>Tracheophyta</taxon>
        <taxon>Spermatophyta</taxon>
        <taxon>Magnoliopsida</taxon>
        <taxon>Liliopsida</taxon>
        <taxon>Asparagales</taxon>
        <taxon>Orchidaceae</taxon>
        <taxon>Epidendroideae</taxon>
        <taxon>Malaxideae</taxon>
        <taxon>Dendrobiinae</taxon>
        <taxon>Dendrobium</taxon>
    </lineage>
</organism>
<evidence type="ECO:0000313" key="3">
    <source>
        <dbReference type="EMBL" id="PKU75958.1"/>
    </source>
</evidence>
<keyword evidence="1" id="KW-1133">Transmembrane helix</keyword>
<keyword evidence="1" id="KW-0472">Membrane</keyword>
<name>A0A2I0WJX0_9ASPA</name>